<comment type="caution">
    <text evidence="2">The sequence shown here is derived from an EMBL/GenBank/DDBJ whole genome shotgun (WGS) entry which is preliminary data.</text>
</comment>
<name>A0A2P5DRQ4_PARAD</name>
<dbReference type="AlphaFoldDB" id="A0A2P5DRQ4"/>
<evidence type="ECO:0000313" key="2">
    <source>
        <dbReference type="EMBL" id="PON75952.1"/>
    </source>
</evidence>
<proteinExistence type="predicted"/>
<evidence type="ECO:0000256" key="1">
    <source>
        <dbReference type="SAM" id="MobiDB-lite"/>
    </source>
</evidence>
<gene>
    <name evidence="2" type="ORF">PanWU01x14_039030</name>
</gene>
<evidence type="ECO:0000313" key="3">
    <source>
        <dbReference type="Proteomes" id="UP000237105"/>
    </source>
</evidence>
<keyword evidence="3" id="KW-1185">Reference proteome</keyword>
<feature type="region of interest" description="Disordered" evidence="1">
    <location>
        <begin position="1"/>
        <end position="25"/>
    </location>
</feature>
<sequence>MGFSFVNNEFAETKQGHNQGMGAQQEAGGSCLGIVAQGATEGAPEGTHIEEATAQGFDFHEAFNSL</sequence>
<organism evidence="2 3">
    <name type="scientific">Parasponia andersonii</name>
    <name type="common">Sponia andersonii</name>
    <dbReference type="NCBI Taxonomy" id="3476"/>
    <lineage>
        <taxon>Eukaryota</taxon>
        <taxon>Viridiplantae</taxon>
        <taxon>Streptophyta</taxon>
        <taxon>Embryophyta</taxon>
        <taxon>Tracheophyta</taxon>
        <taxon>Spermatophyta</taxon>
        <taxon>Magnoliopsida</taxon>
        <taxon>eudicotyledons</taxon>
        <taxon>Gunneridae</taxon>
        <taxon>Pentapetalae</taxon>
        <taxon>rosids</taxon>
        <taxon>fabids</taxon>
        <taxon>Rosales</taxon>
        <taxon>Cannabaceae</taxon>
        <taxon>Parasponia</taxon>
    </lineage>
</organism>
<reference evidence="3" key="1">
    <citation type="submission" date="2016-06" db="EMBL/GenBank/DDBJ databases">
        <title>Parallel loss of symbiosis genes in relatives of nitrogen-fixing non-legume Parasponia.</title>
        <authorList>
            <person name="Van Velzen R."/>
            <person name="Holmer R."/>
            <person name="Bu F."/>
            <person name="Rutten L."/>
            <person name="Van Zeijl A."/>
            <person name="Liu W."/>
            <person name="Santuari L."/>
            <person name="Cao Q."/>
            <person name="Sharma T."/>
            <person name="Shen D."/>
            <person name="Roswanjaya Y."/>
            <person name="Wardhani T."/>
            <person name="Kalhor M.S."/>
            <person name="Jansen J."/>
            <person name="Van den Hoogen J."/>
            <person name="Gungor B."/>
            <person name="Hartog M."/>
            <person name="Hontelez J."/>
            <person name="Verver J."/>
            <person name="Yang W.-C."/>
            <person name="Schijlen E."/>
            <person name="Repin R."/>
            <person name="Schilthuizen M."/>
            <person name="Schranz E."/>
            <person name="Heidstra R."/>
            <person name="Miyata K."/>
            <person name="Fedorova E."/>
            <person name="Kohlen W."/>
            <person name="Bisseling T."/>
            <person name="Smit S."/>
            <person name="Geurts R."/>
        </authorList>
    </citation>
    <scope>NUCLEOTIDE SEQUENCE [LARGE SCALE GENOMIC DNA]</scope>
    <source>
        <strain evidence="3">cv. WU1-14</strain>
    </source>
</reference>
<accession>A0A2P5DRQ4</accession>
<dbReference type="EMBL" id="JXTB01000021">
    <property type="protein sequence ID" value="PON75952.1"/>
    <property type="molecule type" value="Genomic_DNA"/>
</dbReference>
<dbReference type="Proteomes" id="UP000237105">
    <property type="component" value="Unassembled WGS sequence"/>
</dbReference>
<protein>
    <submittedName>
        <fullName evidence="2">Uncharacterized protein</fullName>
    </submittedName>
</protein>
<feature type="non-terminal residue" evidence="2">
    <location>
        <position position="66"/>
    </location>
</feature>